<sequence>MHREERRWKFHDALRSMLHPPPPSPPLHREASIIAEGMIEEVPEEVLDKDSPAWNKGRIYYASASDEVANAYTAQFAKDMDNFLNVRAKEIVIGGMMVFVMTATPDGVRRSKTGGGILYDTLWPSLMDMAKAGLVNEAQVDSFNLPVYAASPKEMTELVEKNGNFSIEIMQPTDPLLRIDDPIDMQMCTMHIRAAVEEIIRKHFGSEIIDELFDRFYQKAAVYSQMDSSYKKGNLLFLALKRK</sequence>
<dbReference type="GO" id="GO:0046872">
    <property type="term" value="F:metal ion binding"/>
    <property type="evidence" value="ECO:0007669"/>
    <property type="project" value="UniProtKB-KW"/>
</dbReference>
<keyword evidence="2" id="KW-0489">Methyltransferase</keyword>
<evidence type="ECO:0000256" key="5">
    <source>
        <dbReference type="ARBA" id="ARBA00022842"/>
    </source>
</evidence>
<evidence type="ECO:0000256" key="4">
    <source>
        <dbReference type="ARBA" id="ARBA00022723"/>
    </source>
</evidence>
<gene>
    <name evidence="6" type="ORF">F0562_012357</name>
</gene>
<dbReference type="Pfam" id="PF03492">
    <property type="entry name" value="Methyltransf_7"/>
    <property type="match status" value="1"/>
</dbReference>
<dbReference type="EMBL" id="CM018048">
    <property type="protein sequence ID" value="KAA8521653.1"/>
    <property type="molecule type" value="Genomic_DNA"/>
</dbReference>
<proteinExistence type="inferred from homology"/>
<dbReference type="GO" id="GO:0032259">
    <property type="term" value="P:methylation"/>
    <property type="evidence" value="ECO:0007669"/>
    <property type="project" value="UniProtKB-KW"/>
</dbReference>
<keyword evidence="7" id="KW-1185">Reference proteome</keyword>
<dbReference type="OrthoDB" id="1523883at2759"/>
<name>A0A5J4ZS33_9ASTE</name>
<dbReference type="Gene3D" id="3.40.50.150">
    <property type="entry name" value="Vaccinia Virus protein VP39"/>
    <property type="match status" value="1"/>
</dbReference>
<dbReference type="InterPro" id="IPR042086">
    <property type="entry name" value="MeTrfase_capping"/>
</dbReference>
<organism evidence="6 7">
    <name type="scientific">Nyssa sinensis</name>
    <dbReference type="NCBI Taxonomy" id="561372"/>
    <lineage>
        <taxon>Eukaryota</taxon>
        <taxon>Viridiplantae</taxon>
        <taxon>Streptophyta</taxon>
        <taxon>Embryophyta</taxon>
        <taxon>Tracheophyta</taxon>
        <taxon>Spermatophyta</taxon>
        <taxon>Magnoliopsida</taxon>
        <taxon>eudicotyledons</taxon>
        <taxon>Gunneridae</taxon>
        <taxon>Pentapetalae</taxon>
        <taxon>asterids</taxon>
        <taxon>Cornales</taxon>
        <taxon>Nyssaceae</taxon>
        <taxon>Nyssa</taxon>
    </lineage>
</organism>
<evidence type="ECO:0000313" key="7">
    <source>
        <dbReference type="Proteomes" id="UP000325577"/>
    </source>
</evidence>
<evidence type="ECO:0000256" key="1">
    <source>
        <dbReference type="ARBA" id="ARBA00007967"/>
    </source>
</evidence>
<keyword evidence="3" id="KW-0808">Transferase</keyword>
<comment type="similarity">
    <text evidence="1">Belongs to the methyltransferase superfamily. Type-7 methyltransferase family.</text>
</comment>
<dbReference type="Gene3D" id="1.10.1200.270">
    <property type="entry name" value="Methyltransferase, alpha-helical capping domain"/>
    <property type="match status" value="1"/>
</dbReference>
<evidence type="ECO:0000256" key="2">
    <source>
        <dbReference type="ARBA" id="ARBA00022603"/>
    </source>
</evidence>
<evidence type="ECO:0000256" key="3">
    <source>
        <dbReference type="ARBA" id="ARBA00022679"/>
    </source>
</evidence>
<dbReference type="GO" id="GO:0008168">
    <property type="term" value="F:methyltransferase activity"/>
    <property type="evidence" value="ECO:0007669"/>
    <property type="project" value="UniProtKB-KW"/>
</dbReference>
<dbReference type="InterPro" id="IPR029063">
    <property type="entry name" value="SAM-dependent_MTases_sf"/>
</dbReference>
<evidence type="ECO:0000313" key="6">
    <source>
        <dbReference type="EMBL" id="KAA8521653.1"/>
    </source>
</evidence>
<keyword evidence="5" id="KW-0460">Magnesium</keyword>
<dbReference type="SUPFAM" id="SSF53335">
    <property type="entry name" value="S-adenosyl-L-methionine-dependent methyltransferases"/>
    <property type="match status" value="1"/>
</dbReference>
<dbReference type="AlphaFoldDB" id="A0A5J4ZS33"/>
<dbReference type="InterPro" id="IPR005299">
    <property type="entry name" value="MeTrfase_7"/>
</dbReference>
<reference evidence="6 7" key="1">
    <citation type="submission" date="2019-09" db="EMBL/GenBank/DDBJ databases">
        <title>A chromosome-level genome assembly of the Chinese tupelo Nyssa sinensis.</title>
        <authorList>
            <person name="Yang X."/>
            <person name="Kang M."/>
            <person name="Yang Y."/>
            <person name="Xiong H."/>
            <person name="Wang M."/>
            <person name="Zhang Z."/>
            <person name="Wang Z."/>
            <person name="Wu H."/>
            <person name="Ma T."/>
            <person name="Liu J."/>
            <person name="Xi Z."/>
        </authorList>
    </citation>
    <scope>NUCLEOTIDE SEQUENCE [LARGE SCALE GENOMIC DNA]</scope>
    <source>
        <strain evidence="6">J267</strain>
        <tissue evidence="6">Leaf</tissue>
    </source>
</reference>
<keyword evidence="4" id="KW-0479">Metal-binding</keyword>
<dbReference type="Proteomes" id="UP000325577">
    <property type="component" value="Linkage Group LG5"/>
</dbReference>
<dbReference type="PANTHER" id="PTHR31009">
    <property type="entry name" value="S-ADENOSYL-L-METHIONINE:CARBOXYL METHYLTRANSFERASE FAMILY PROTEIN"/>
    <property type="match status" value="1"/>
</dbReference>
<protein>
    <submittedName>
        <fullName evidence="6">Uncharacterized protein</fullName>
    </submittedName>
</protein>
<accession>A0A5J4ZS33</accession>